<dbReference type="SUPFAM" id="SSF48097">
    <property type="entry name" value="Regulator of G-protein signaling, RGS"/>
    <property type="match status" value="4"/>
</dbReference>
<dbReference type="InterPro" id="IPR044926">
    <property type="entry name" value="RGS_subdomain_2"/>
</dbReference>
<dbReference type="PANTHER" id="PTHR46583">
    <property type="entry name" value="REGULATOR OF G-PROTEIN SIGNALING 22"/>
    <property type="match status" value="1"/>
</dbReference>
<evidence type="ECO:0000256" key="1">
    <source>
        <dbReference type="SAM" id="MobiDB-lite"/>
    </source>
</evidence>
<feature type="domain" description="RGS" evidence="2">
    <location>
        <begin position="330"/>
        <end position="436"/>
    </location>
</feature>
<comment type="caution">
    <text evidence="3">The sequence shown here is derived from an EMBL/GenBank/DDBJ whole genome shotgun (WGS) entry which is preliminary data.</text>
</comment>
<feature type="region of interest" description="Disordered" evidence="1">
    <location>
        <begin position="1153"/>
        <end position="1189"/>
    </location>
</feature>
<feature type="region of interest" description="Disordered" evidence="1">
    <location>
        <begin position="644"/>
        <end position="777"/>
    </location>
</feature>
<feature type="compositionally biased region" description="Basic and acidic residues" evidence="1">
    <location>
        <begin position="644"/>
        <end position="669"/>
    </location>
</feature>
<dbReference type="InterPro" id="IPR016137">
    <property type="entry name" value="RGS"/>
</dbReference>
<dbReference type="EMBL" id="CALNXI010000034">
    <property type="protein sequence ID" value="CAH3016077.1"/>
    <property type="molecule type" value="Genomic_DNA"/>
</dbReference>
<feature type="compositionally biased region" description="Low complexity" evidence="1">
    <location>
        <begin position="707"/>
        <end position="718"/>
    </location>
</feature>
<accession>A0ABN8LG51</accession>
<feature type="compositionally biased region" description="Acidic residues" evidence="1">
    <location>
        <begin position="278"/>
        <end position="290"/>
    </location>
</feature>
<name>A0ABN8LG51_9CNID</name>
<dbReference type="InterPro" id="IPR036305">
    <property type="entry name" value="RGS_sf"/>
</dbReference>
<sequence>MRGLRITEETLEDRLAYDEIFLDYFNAFLALPAFSKRLHYDPLSGSFKGFTGQTEVEFHQPHPSEDAEAEAKKREKVAGWVKTERLPLFLKTRLYLEYKLCRLLLRTLDTRTARASSRGLRGYSRATSCTIYSPIGNYGIRPSSRSSNHSWPGMLMRHFGRRPLGSATSLPGMLNLGLEQNKSEDALGSLGKENESDKELGKEKNTEGDVTSEAPNEADKGVTHSNGGDLKDQSKDNEGNTAEQRKPRAKSVTLIERTIYRNSDEDRNEPVESKPEEILEPEEDDSDIPDNELGAVVEFGEDELDEAQTEAEVKNITNKHHITIEELKREVLGSLQGMELFKTFLDETSGKPLFNFWLDAERYRDSLESEPEDTLREQRTRLFREIQDKYKNFLTSDAKEQIERALYHGGLTQDLFARTQYDMLRRLRSYWIPRFLVHVERNSDFGDQYMGFNDLNRPPSGLSFFPTLSFAHSLPPLGEWCREVVRSRQWNRDIMVKENRNKSARRRLSRIPEVSEDHFVSALRGEKEAGCPFKRYLENNSSDNKTLLFCLLFWLDVTDFNAAEKRSGDRYLRLVNAWAIFNKYIANECEMSIGLLQPERLRLERILHSTNDLPLAFFKPAQDHASKKLEPSWEAFKRHEQQTFDKPLKGKGSLDGRSDAASDKEEKSRYFSPTSGRWVKRHPGSTPSQRQRRLYTSLAMAEEIDASRSSPRTESPTRQLTIPHPTKAKKVKTKAKKKGKTSKNVTFDSKKKKSADSDEGSEAENKKQAEPVKPAAPDFVDVIENKGTMSSFKQYVQNMEGRQALNQLLMYLEVEQYNAILPAKKMQKTQQATHIFKTYFDPTSRRSVGLPQALLNQVEGERPTSPMFTEAQQFVLSDVQTYFKSFFKHAQEAGGRREGTPNTPGSFNKADTFESSQSFLQFYRRRTRKTKSTGRSAPTKEDKDNFKKVLQSVHGRLSLKMEYFRRYLQTHGEPDGFPRLENDLRFYLEVQKFKELFNYMDDVSLNRKVEAIIECFLDSATPPWLQIDIGPELASRIIHKAQVFSSGKKIPREQKEPGLFDEAQSILFKEMLPYWAGFCKQYTPPEDVNKVKLSPTKQEKLHQKRYAEFLKYPAVTKTIILPNVPPSTHGQLKSELSFSVSDGMKWKEIKDLETGSAVSSRAGSVRGRPAENGPSMDLSNHQAQVEVNT</sequence>
<feature type="compositionally biased region" description="Basic and acidic residues" evidence="1">
    <location>
        <begin position="229"/>
        <end position="246"/>
    </location>
</feature>
<feature type="compositionally biased region" description="Polar residues" evidence="1">
    <location>
        <begin position="1177"/>
        <end position="1189"/>
    </location>
</feature>
<feature type="domain" description="RGS" evidence="2">
    <location>
        <begin position="963"/>
        <end position="1071"/>
    </location>
</feature>
<dbReference type="Gene3D" id="1.10.167.10">
    <property type="entry name" value="Regulator of G-protein Signalling 4, domain 2"/>
    <property type="match status" value="4"/>
</dbReference>
<organism evidence="3 4">
    <name type="scientific">Porites evermanni</name>
    <dbReference type="NCBI Taxonomy" id="104178"/>
    <lineage>
        <taxon>Eukaryota</taxon>
        <taxon>Metazoa</taxon>
        <taxon>Cnidaria</taxon>
        <taxon>Anthozoa</taxon>
        <taxon>Hexacorallia</taxon>
        <taxon>Scleractinia</taxon>
        <taxon>Fungiina</taxon>
        <taxon>Poritidae</taxon>
        <taxon>Porites</taxon>
    </lineage>
</organism>
<dbReference type="PROSITE" id="PS50132">
    <property type="entry name" value="RGS"/>
    <property type="match status" value="2"/>
</dbReference>
<proteinExistence type="predicted"/>
<gene>
    <name evidence="3" type="ORF">PEVE_00025290</name>
</gene>
<feature type="region of interest" description="Disordered" evidence="1">
    <location>
        <begin position="892"/>
        <end position="911"/>
    </location>
</feature>
<dbReference type="PANTHER" id="PTHR46583:SF2">
    <property type="entry name" value="RGS DOMAIN-CONTAINING PROTEIN"/>
    <property type="match status" value="1"/>
</dbReference>
<evidence type="ECO:0000313" key="4">
    <source>
        <dbReference type="Proteomes" id="UP001159427"/>
    </source>
</evidence>
<feature type="compositionally biased region" description="Basic residues" evidence="1">
    <location>
        <begin position="726"/>
        <end position="741"/>
    </location>
</feature>
<reference evidence="3 4" key="1">
    <citation type="submission" date="2022-05" db="EMBL/GenBank/DDBJ databases">
        <authorList>
            <consortium name="Genoscope - CEA"/>
            <person name="William W."/>
        </authorList>
    </citation>
    <scope>NUCLEOTIDE SEQUENCE [LARGE SCALE GENOMIC DNA]</scope>
</reference>
<dbReference type="InterPro" id="IPR042651">
    <property type="entry name" value="Rgs22"/>
</dbReference>
<keyword evidence="4" id="KW-1185">Reference proteome</keyword>
<feature type="compositionally biased region" description="Basic and acidic residues" evidence="1">
    <location>
        <begin position="258"/>
        <end position="277"/>
    </location>
</feature>
<protein>
    <recommendedName>
        <fullName evidence="2">RGS domain-containing protein</fullName>
    </recommendedName>
</protein>
<evidence type="ECO:0000313" key="3">
    <source>
        <dbReference type="EMBL" id="CAH3016077.1"/>
    </source>
</evidence>
<dbReference type="Pfam" id="PF00615">
    <property type="entry name" value="RGS"/>
    <property type="match status" value="2"/>
</dbReference>
<feature type="region of interest" description="Disordered" evidence="1">
    <location>
        <begin position="188"/>
        <end position="290"/>
    </location>
</feature>
<dbReference type="Proteomes" id="UP001159427">
    <property type="component" value="Unassembled WGS sequence"/>
</dbReference>
<feature type="compositionally biased region" description="Basic and acidic residues" evidence="1">
    <location>
        <begin position="192"/>
        <end position="207"/>
    </location>
</feature>
<evidence type="ECO:0000259" key="2">
    <source>
        <dbReference type="PROSITE" id="PS50132"/>
    </source>
</evidence>